<dbReference type="Gene3D" id="3.30.1330.70">
    <property type="entry name" value="Holliday junction resolvase RusA"/>
    <property type="match status" value="1"/>
</dbReference>
<dbReference type="GO" id="GO:0000287">
    <property type="term" value="F:magnesium ion binding"/>
    <property type="evidence" value="ECO:0007669"/>
    <property type="project" value="InterPro"/>
</dbReference>
<dbReference type="Pfam" id="PF05866">
    <property type="entry name" value="RusA"/>
    <property type="match status" value="1"/>
</dbReference>
<dbReference type="InterPro" id="IPR008822">
    <property type="entry name" value="Endonuclease_RusA-like"/>
</dbReference>
<dbReference type="SUPFAM" id="SSF103084">
    <property type="entry name" value="Holliday junction resolvase RusA"/>
    <property type="match status" value="1"/>
</dbReference>
<evidence type="ECO:0000313" key="1">
    <source>
        <dbReference type="EMBL" id="DAF90495.1"/>
    </source>
</evidence>
<sequence length="135" mass="15177">MTISFKVIGQPQSKARPRFANGHIYTPKGTKVYEADVKKAYLAVAQGYYFKDGPVSLVITAYLKRAKSNRRKFATTKPDIDNILKAVLDGLNGVAFDDDKQVVNISAHKLYCNNADDIPYIIVKLDNFNFKEESK</sequence>
<reference evidence="1" key="1">
    <citation type="journal article" date="2021" name="Proc. Natl. Acad. Sci. U.S.A.">
        <title>A Catalog of Tens of Thousands of Viruses from Human Metagenomes Reveals Hidden Associations with Chronic Diseases.</title>
        <authorList>
            <person name="Tisza M.J."/>
            <person name="Buck C.B."/>
        </authorList>
    </citation>
    <scope>NUCLEOTIDE SEQUENCE</scope>
    <source>
        <strain evidence="1">CtLKT1</strain>
    </source>
</reference>
<dbReference type="InterPro" id="IPR036614">
    <property type="entry name" value="RusA-like_sf"/>
</dbReference>
<accession>A0A8S5U7P3</accession>
<name>A0A8S5U7P3_9CAUD</name>
<organism evidence="1">
    <name type="scientific">Siphoviridae sp. ctLKT1</name>
    <dbReference type="NCBI Taxonomy" id="2825451"/>
    <lineage>
        <taxon>Viruses</taxon>
        <taxon>Duplodnaviria</taxon>
        <taxon>Heunggongvirae</taxon>
        <taxon>Uroviricota</taxon>
        <taxon>Caudoviricetes</taxon>
    </lineage>
</organism>
<dbReference type="GO" id="GO:0006310">
    <property type="term" value="P:DNA recombination"/>
    <property type="evidence" value="ECO:0007669"/>
    <property type="project" value="InterPro"/>
</dbReference>
<proteinExistence type="predicted"/>
<dbReference type="EMBL" id="BK016030">
    <property type="protein sequence ID" value="DAF90495.1"/>
    <property type="molecule type" value="Genomic_DNA"/>
</dbReference>
<dbReference type="GO" id="GO:0006281">
    <property type="term" value="P:DNA repair"/>
    <property type="evidence" value="ECO:0007669"/>
    <property type="project" value="InterPro"/>
</dbReference>
<protein>
    <submittedName>
        <fullName evidence="1">Endodeoxyribonuclease RusA</fullName>
    </submittedName>
</protein>